<dbReference type="PANTHER" id="PTHR46656">
    <property type="entry name" value="PUTATIVE-RELATED"/>
    <property type="match status" value="1"/>
</dbReference>
<proteinExistence type="predicted"/>
<dbReference type="EMBL" id="JACHXV010000008">
    <property type="protein sequence ID" value="MBB3174450.1"/>
    <property type="molecule type" value="Genomic_DNA"/>
</dbReference>
<comment type="caution">
    <text evidence="1">The sequence shown here is derived from an EMBL/GenBank/DDBJ whole genome shotgun (WGS) entry which is preliminary data.</text>
</comment>
<reference evidence="1 2" key="1">
    <citation type="submission" date="2020-08" db="EMBL/GenBank/DDBJ databases">
        <title>Genomic Encyclopedia of Type Strains, Phase III (KMG-III): the genomes of soil and plant-associated and newly described type strains.</title>
        <authorList>
            <person name="Whitman W."/>
        </authorList>
    </citation>
    <scope>NUCLEOTIDE SEQUENCE [LARGE SCALE GENOMIC DNA]</scope>
    <source>
        <strain evidence="1 2">CECT 8088</strain>
    </source>
</reference>
<dbReference type="RefSeq" id="WP_266152774.1">
    <property type="nucleotide sequence ID" value="NZ_JACHXV010000008.1"/>
</dbReference>
<protein>
    <submittedName>
        <fullName evidence="1">Glycosyltransferase involved in cell wall biosynthesis</fullName>
    </submittedName>
</protein>
<evidence type="ECO:0000313" key="1">
    <source>
        <dbReference type="EMBL" id="MBB3174450.1"/>
    </source>
</evidence>
<accession>A0A839V1V3</accession>
<dbReference type="Proteomes" id="UP000557688">
    <property type="component" value="Unassembled WGS sequence"/>
</dbReference>
<name>A0A839V1V3_9PROT</name>
<evidence type="ECO:0000313" key="2">
    <source>
        <dbReference type="Proteomes" id="UP000557688"/>
    </source>
</evidence>
<sequence length="416" mass="43693">MTISTTAATTPSAHRLSMPHRLWQSLPAGARREALAALTSRLAPQPDRRPPACPAGGLAIGGGFSEASGLGESARLLSSACDTLGLPHHDVEIATGRRVRERLPAAMPLLLNLNPAQLGASLLGLRRDALRGRLVVGYFPCELPVPPPSWRHAMRLIHRLWCPSRFAAEAFAPWARGVVDVVPHPVALSPPAPSTLGRAALGWPKETVVVLVSFSLASSFERKNPLAAIAAFRQAFGARPDRLLIIKAGHAAGHDGDLARLREAAAGADNIRIDTVLRSRADAHAMTLASDIVLSLHRSEGFGLVPAEAMLLGRPVVATDWSGTTDFLDASCGVPVPFRLVPARDPRGVFEAPGACWADADVEAAAAALVMLAEDPGLRARLGAAAQAQAQARLDGRGLLDASARIGIMPTVSNTA</sequence>
<dbReference type="CDD" id="cd03801">
    <property type="entry name" value="GT4_PimA-like"/>
    <property type="match status" value="1"/>
</dbReference>
<organism evidence="1 2">
    <name type="scientific">Endobacter medicaginis</name>
    <dbReference type="NCBI Taxonomy" id="1181271"/>
    <lineage>
        <taxon>Bacteria</taxon>
        <taxon>Pseudomonadati</taxon>
        <taxon>Pseudomonadota</taxon>
        <taxon>Alphaproteobacteria</taxon>
        <taxon>Acetobacterales</taxon>
        <taxon>Acetobacteraceae</taxon>
        <taxon>Endobacter</taxon>
    </lineage>
</organism>
<gene>
    <name evidence="1" type="ORF">FHR90_002291</name>
</gene>
<dbReference type="Gene3D" id="3.40.50.2000">
    <property type="entry name" value="Glycogen Phosphorylase B"/>
    <property type="match status" value="1"/>
</dbReference>
<keyword evidence="2" id="KW-1185">Reference proteome</keyword>
<keyword evidence="1" id="KW-0808">Transferase</keyword>
<dbReference type="GO" id="GO:0016740">
    <property type="term" value="F:transferase activity"/>
    <property type="evidence" value="ECO:0007669"/>
    <property type="project" value="UniProtKB-KW"/>
</dbReference>
<dbReference type="PANTHER" id="PTHR46656:SF3">
    <property type="entry name" value="PUTATIVE-RELATED"/>
    <property type="match status" value="1"/>
</dbReference>
<dbReference type="AlphaFoldDB" id="A0A839V1V3"/>
<dbReference type="SUPFAM" id="SSF53756">
    <property type="entry name" value="UDP-Glycosyltransferase/glycogen phosphorylase"/>
    <property type="match status" value="1"/>
</dbReference>
<dbReference type="Pfam" id="PF20706">
    <property type="entry name" value="GT4-conflict"/>
    <property type="match status" value="1"/>
</dbReference>